<dbReference type="PANTHER" id="PTHR21180">
    <property type="entry name" value="ENDONUCLEASE/EXONUCLEASE/PHOSPHATASE FAMILY DOMAIN-CONTAINING PROTEIN 1"/>
    <property type="match status" value="1"/>
</dbReference>
<dbReference type="GO" id="GO:0015628">
    <property type="term" value="P:protein secretion by the type II secretion system"/>
    <property type="evidence" value="ECO:0007669"/>
    <property type="project" value="TreeGrafter"/>
</dbReference>
<feature type="domain" description="Helix-hairpin-helix DNA-binding motif class 1" evidence="1">
    <location>
        <begin position="132"/>
        <end position="151"/>
    </location>
</feature>
<evidence type="ECO:0000259" key="1">
    <source>
        <dbReference type="SMART" id="SM00278"/>
    </source>
</evidence>
<organism evidence="2 3">
    <name type="scientific">Enhygromyxa salina</name>
    <dbReference type="NCBI Taxonomy" id="215803"/>
    <lineage>
        <taxon>Bacteria</taxon>
        <taxon>Pseudomonadati</taxon>
        <taxon>Myxococcota</taxon>
        <taxon>Polyangia</taxon>
        <taxon>Nannocystales</taxon>
        <taxon>Nannocystaceae</taxon>
        <taxon>Enhygromyxa</taxon>
    </lineage>
</organism>
<dbReference type="Proteomes" id="UP000031599">
    <property type="component" value="Unassembled WGS sequence"/>
</dbReference>
<gene>
    <name evidence="2" type="ORF">DB30_01036</name>
</gene>
<dbReference type="GO" id="GO:0015627">
    <property type="term" value="C:type II protein secretion system complex"/>
    <property type="evidence" value="ECO:0007669"/>
    <property type="project" value="TreeGrafter"/>
</dbReference>
<evidence type="ECO:0000313" key="3">
    <source>
        <dbReference type="Proteomes" id="UP000031599"/>
    </source>
</evidence>
<sequence length="185" mass="19306">MVDEARMRAPSWLPSLLTGVALVGALIGSLLGLCPPPASLGAPLACERAQLIEGRLWCDHELLRDLQAHCRAAPSRALGPGDSVALGACVCAAHPGLRQLGLGCARPPVARMAPDQLAALEQVVDLNTATATELASLAGIGPKLAERIIAGRPYPRVDDLLEVKGIGPKRLAAIRSRARARARAE</sequence>
<dbReference type="InterPro" id="IPR051675">
    <property type="entry name" value="Endo/Exo/Phosphatase_dom_1"/>
</dbReference>
<dbReference type="AlphaFoldDB" id="A0A0C2CT46"/>
<dbReference type="SMART" id="SM00278">
    <property type="entry name" value="HhH1"/>
    <property type="match status" value="2"/>
</dbReference>
<dbReference type="SUPFAM" id="SSF47781">
    <property type="entry name" value="RuvA domain 2-like"/>
    <property type="match status" value="1"/>
</dbReference>
<dbReference type="EMBL" id="JMCC02000119">
    <property type="protein sequence ID" value="KIG12775.1"/>
    <property type="molecule type" value="Genomic_DNA"/>
</dbReference>
<feature type="domain" description="Helix-hairpin-helix DNA-binding motif class 1" evidence="1">
    <location>
        <begin position="158"/>
        <end position="177"/>
    </location>
</feature>
<reference evidence="2 3" key="1">
    <citation type="submission" date="2014-12" db="EMBL/GenBank/DDBJ databases">
        <title>Genome assembly of Enhygromyxa salina DSM 15201.</title>
        <authorList>
            <person name="Sharma G."/>
            <person name="Subramanian S."/>
        </authorList>
    </citation>
    <scope>NUCLEOTIDE SEQUENCE [LARGE SCALE GENOMIC DNA]</scope>
    <source>
        <strain evidence="2 3">DSM 15201</strain>
    </source>
</reference>
<dbReference type="GO" id="GO:0003677">
    <property type="term" value="F:DNA binding"/>
    <property type="evidence" value="ECO:0007669"/>
    <property type="project" value="InterPro"/>
</dbReference>
<dbReference type="PANTHER" id="PTHR21180:SF32">
    <property type="entry name" value="ENDONUCLEASE_EXONUCLEASE_PHOSPHATASE FAMILY DOMAIN-CONTAINING PROTEIN 1"/>
    <property type="match status" value="1"/>
</dbReference>
<comment type="caution">
    <text evidence="2">The sequence shown here is derived from an EMBL/GenBank/DDBJ whole genome shotgun (WGS) entry which is preliminary data.</text>
</comment>
<accession>A0A0C2CT46</accession>
<dbReference type="GO" id="GO:0006281">
    <property type="term" value="P:DNA repair"/>
    <property type="evidence" value="ECO:0007669"/>
    <property type="project" value="InterPro"/>
</dbReference>
<dbReference type="Pfam" id="PF12836">
    <property type="entry name" value="HHH_3"/>
    <property type="match status" value="1"/>
</dbReference>
<dbReference type="InterPro" id="IPR010994">
    <property type="entry name" value="RuvA_2-like"/>
</dbReference>
<protein>
    <recommendedName>
        <fullName evidence="1">Helix-hairpin-helix DNA-binding motif class 1 domain-containing protein</fullName>
    </recommendedName>
</protein>
<evidence type="ECO:0000313" key="2">
    <source>
        <dbReference type="EMBL" id="KIG12775.1"/>
    </source>
</evidence>
<dbReference type="InterPro" id="IPR003583">
    <property type="entry name" value="Hlx-hairpin-Hlx_DNA-bd_motif"/>
</dbReference>
<proteinExistence type="predicted"/>
<name>A0A0C2CT46_9BACT</name>
<dbReference type="Gene3D" id="1.10.150.320">
    <property type="entry name" value="Photosystem II 12 kDa extrinsic protein"/>
    <property type="match status" value="1"/>
</dbReference>